<proteinExistence type="inferred from homology"/>
<organism evidence="3 4">
    <name type="scientific">Candidatus Staskawiczbacteria bacterium RIFCSPHIGHO2_01_FULL_41_41</name>
    <dbReference type="NCBI Taxonomy" id="1802203"/>
    <lineage>
        <taxon>Bacteria</taxon>
        <taxon>Candidatus Staskawicziibacteriota</taxon>
    </lineage>
</organism>
<evidence type="ECO:0000256" key="1">
    <source>
        <dbReference type="PIRSR" id="PIRSR600888-3"/>
    </source>
</evidence>
<dbReference type="Proteomes" id="UP000178774">
    <property type="component" value="Unassembled WGS sequence"/>
</dbReference>
<dbReference type="GO" id="GO:0008830">
    <property type="term" value="F:dTDP-4-dehydrorhamnose 3,5-epimerase activity"/>
    <property type="evidence" value="ECO:0007669"/>
    <property type="project" value="UniProtKB-UniRule"/>
</dbReference>
<dbReference type="InterPro" id="IPR011051">
    <property type="entry name" value="RmlC_Cupin_sf"/>
</dbReference>
<name>A0A1G2HT38_9BACT</name>
<comment type="similarity">
    <text evidence="2">Belongs to the dTDP-4-dehydrorhamnose 3,5-epimerase family.</text>
</comment>
<keyword evidence="2" id="KW-0413">Isomerase</keyword>
<sequence length="185" mass="21018">MTIKELAINGVFEIQLEAKEDFRGFFMRTYEDAAFAKYGLNKNWVQEYHNLSLKKGTIRGLHFQLPPYSEAKLVRCIAGSTLDVFVDLRKDSPTFGKYGSITLSADNKKMLFIPPGFAHALCALEDNTMVICKLDKAYAPESECQIRWNDSDLNIDWHIESQPIVSEKDANATSFKEFTQTYGAI</sequence>
<dbReference type="SUPFAM" id="SSF51182">
    <property type="entry name" value="RmlC-like cupins"/>
    <property type="match status" value="1"/>
</dbReference>
<dbReference type="NCBIfam" id="TIGR01221">
    <property type="entry name" value="rmlC"/>
    <property type="match status" value="1"/>
</dbReference>
<accession>A0A1G2HT38</accession>
<protein>
    <recommendedName>
        <fullName evidence="2">dTDP-4-dehydrorhamnose 3,5-epimerase</fullName>
        <ecNumber evidence="2">5.1.3.13</ecNumber>
    </recommendedName>
    <alternativeName>
        <fullName evidence="2">Thymidine diphospho-4-keto-rhamnose 3,5-epimerase</fullName>
    </alternativeName>
</protein>
<dbReference type="InterPro" id="IPR014710">
    <property type="entry name" value="RmlC-like_jellyroll"/>
</dbReference>
<comment type="function">
    <text evidence="2">Catalyzes the epimerization of the C3' and C5'positions of dTDP-6-deoxy-D-xylo-4-hexulose, forming dTDP-6-deoxy-L-lyxo-4-hexulose.</text>
</comment>
<dbReference type="CDD" id="cd00438">
    <property type="entry name" value="cupin_RmlC"/>
    <property type="match status" value="1"/>
</dbReference>
<dbReference type="Pfam" id="PF00908">
    <property type="entry name" value="dTDP_sugar_isom"/>
    <property type="match status" value="1"/>
</dbReference>
<dbReference type="Gene3D" id="2.60.120.10">
    <property type="entry name" value="Jelly Rolls"/>
    <property type="match status" value="1"/>
</dbReference>
<dbReference type="GO" id="GO:0005829">
    <property type="term" value="C:cytosol"/>
    <property type="evidence" value="ECO:0007669"/>
    <property type="project" value="TreeGrafter"/>
</dbReference>
<feature type="site" description="Participates in a stacking interaction with the thymidine ring of dTDP-4-oxo-6-deoxyglucose" evidence="1">
    <location>
        <position position="138"/>
    </location>
</feature>
<dbReference type="UniPathway" id="UPA00124"/>
<dbReference type="GO" id="GO:0000271">
    <property type="term" value="P:polysaccharide biosynthetic process"/>
    <property type="evidence" value="ECO:0007669"/>
    <property type="project" value="TreeGrafter"/>
</dbReference>
<comment type="caution">
    <text evidence="3">The sequence shown here is derived from an EMBL/GenBank/DDBJ whole genome shotgun (WGS) entry which is preliminary data.</text>
</comment>
<evidence type="ECO:0000313" key="3">
    <source>
        <dbReference type="EMBL" id="OGZ65380.1"/>
    </source>
</evidence>
<gene>
    <name evidence="3" type="ORF">A2822_02605</name>
</gene>
<comment type="subunit">
    <text evidence="2">Homodimer.</text>
</comment>
<reference evidence="3 4" key="1">
    <citation type="journal article" date="2016" name="Nat. Commun.">
        <title>Thousands of microbial genomes shed light on interconnected biogeochemical processes in an aquifer system.</title>
        <authorList>
            <person name="Anantharaman K."/>
            <person name="Brown C.T."/>
            <person name="Hug L.A."/>
            <person name="Sharon I."/>
            <person name="Castelle C.J."/>
            <person name="Probst A.J."/>
            <person name="Thomas B.C."/>
            <person name="Singh A."/>
            <person name="Wilkins M.J."/>
            <person name="Karaoz U."/>
            <person name="Brodie E.L."/>
            <person name="Williams K.H."/>
            <person name="Hubbard S.S."/>
            <person name="Banfield J.F."/>
        </authorList>
    </citation>
    <scope>NUCLEOTIDE SEQUENCE [LARGE SCALE GENOMIC DNA]</scope>
</reference>
<dbReference type="AlphaFoldDB" id="A0A1G2HT38"/>
<dbReference type="EMBL" id="MHOP01000023">
    <property type="protein sequence ID" value="OGZ65380.1"/>
    <property type="molecule type" value="Genomic_DNA"/>
</dbReference>
<comment type="catalytic activity">
    <reaction evidence="2">
        <text>dTDP-4-dehydro-6-deoxy-alpha-D-glucose = dTDP-4-dehydro-beta-L-rhamnose</text>
        <dbReference type="Rhea" id="RHEA:16969"/>
        <dbReference type="ChEBI" id="CHEBI:57649"/>
        <dbReference type="ChEBI" id="CHEBI:62830"/>
        <dbReference type="EC" id="5.1.3.13"/>
    </reaction>
</comment>
<dbReference type="PANTHER" id="PTHR21047:SF2">
    <property type="entry name" value="THYMIDINE DIPHOSPHO-4-KETO-RHAMNOSE 3,5-EPIMERASE"/>
    <property type="match status" value="1"/>
</dbReference>
<dbReference type="PANTHER" id="PTHR21047">
    <property type="entry name" value="DTDP-6-DEOXY-D-GLUCOSE-3,5 EPIMERASE"/>
    <property type="match status" value="1"/>
</dbReference>
<dbReference type="EC" id="5.1.3.13" evidence="2"/>
<dbReference type="InterPro" id="IPR000888">
    <property type="entry name" value="RmlC-like"/>
</dbReference>
<evidence type="ECO:0000313" key="4">
    <source>
        <dbReference type="Proteomes" id="UP000178774"/>
    </source>
</evidence>
<dbReference type="GO" id="GO:0019305">
    <property type="term" value="P:dTDP-rhamnose biosynthetic process"/>
    <property type="evidence" value="ECO:0007669"/>
    <property type="project" value="UniProtKB-UniRule"/>
</dbReference>
<comment type="pathway">
    <text evidence="2">Carbohydrate biosynthesis; dTDP-L-rhamnose biosynthesis.</text>
</comment>
<evidence type="ECO:0000256" key="2">
    <source>
        <dbReference type="RuleBase" id="RU364069"/>
    </source>
</evidence>